<evidence type="ECO:0000313" key="19">
    <source>
        <dbReference type="Proteomes" id="UP001419268"/>
    </source>
</evidence>
<proteinExistence type="inferred from homology"/>
<dbReference type="SUPFAM" id="SSF57850">
    <property type="entry name" value="RING/U-box"/>
    <property type="match status" value="1"/>
</dbReference>
<dbReference type="EC" id="2.3.2.27" evidence="4"/>
<feature type="transmembrane region" description="Helical" evidence="16">
    <location>
        <begin position="7"/>
        <end position="26"/>
    </location>
</feature>
<evidence type="ECO:0000313" key="18">
    <source>
        <dbReference type="EMBL" id="KAK9110969.1"/>
    </source>
</evidence>
<name>A0AAP0I952_9MAGN</name>
<comment type="pathway">
    <text evidence="3">Protein modification; protein ubiquitination.</text>
</comment>
<comment type="caution">
    <text evidence="18">The sequence shown here is derived from an EMBL/GenBank/DDBJ whole genome shotgun (WGS) entry which is preliminary data.</text>
</comment>
<keyword evidence="5" id="KW-0808">Transferase</keyword>
<evidence type="ECO:0000256" key="2">
    <source>
        <dbReference type="ARBA" id="ARBA00004167"/>
    </source>
</evidence>
<evidence type="ECO:0000256" key="6">
    <source>
        <dbReference type="ARBA" id="ARBA00022692"/>
    </source>
</evidence>
<comment type="catalytic activity">
    <reaction evidence="1">
        <text>S-ubiquitinyl-[E2 ubiquitin-conjugating enzyme]-L-cysteine + [acceptor protein]-L-lysine = [E2 ubiquitin-conjugating enzyme]-L-cysteine + N(6)-ubiquitinyl-[acceptor protein]-L-lysine.</text>
        <dbReference type="EC" id="2.3.2.27"/>
    </reaction>
</comment>
<keyword evidence="12 16" id="KW-0472">Membrane</keyword>
<evidence type="ECO:0000256" key="1">
    <source>
        <dbReference type="ARBA" id="ARBA00000900"/>
    </source>
</evidence>
<dbReference type="Gene3D" id="3.30.40.10">
    <property type="entry name" value="Zinc/RING finger domain, C3HC4 (zinc finger)"/>
    <property type="match status" value="1"/>
</dbReference>
<keyword evidence="19" id="KW-1185">Reference proteome</keyword>
<sequence>MTKQNSASTTTTTTIIIVVVYLIGIATAQSPNRSDGFPNTNFKPSMSITIIVLIAAFVFMGFFSIYIRQCTRDSRLGAGAQTAAAGARSRRAPRGLDAAVIAAFPTFVYSDVKGLKIGKGALECAVCLNEFEDDETLRLLPKCDHVFHPECIDAWLASHVTCPVCRANLAPKSGDDEESTAHEESISEADPDHDRDRDHEEMMSRSAEIDQVSIDVRDGDQIGQQSNEEVAAMPSRPYRSKSTTQGPRFPQKFPRSHTTGHSIVAPGEDRERFTLRLPNDIRKQILDGKLNRTTSLVTFTTRQASSRRGYRTGAAGVGGGEGSSRGRSYLFGMFDRTARPDAGGGGNVFSRTRSFFRRTPSVTLGKRVDGGSGNGAVKSPFDCIGPKAEGDGDGDGVAPSSTARPPV</sequence>
<evidence type="ECO:0000256" key="5">
    <source>
        <dbReference type="ARBA" id="ARBA00022679"/>
    </source>
</evidence>
<evidence type="ECO:0000256" key="12">
    <source>
        <dbReference type="ARBA" id="ARBA00023136"/>
    </source>
</evidence>
<evidence type="ECO:0000256" key="8">
    <source>
        <dbReference type="ARBA" id="ARBA00022771"/>
    </source>
</evidence>
<dbReference type="SMART" id="SM00184">
    <property type="entry name" value="RING"/>
    <property type="match status" value="1"/>
</dbReference>
<evidence type="ECO:0000256" key="9">
    <source>
        <dbReference type="ARBA" id="ARBA00022786"/>
    </source>
</evidence>
<evidence type="ECO:0000256" key="7">
    <source>
        <dbReference type="ARBA" id="ARBA00022723"/>
    </source>
</evidence>
<keyword evidence="10" id="KW-0862">Zinc</keyword>
<evidence type="ECO:0000256" key="4">
    <source>
        <dbReference type="ARBA" id="ARBA00012483"/>
    </source>
</evidence>
<organism evidence="18 19">
    <name type="scientific">Stephania cephalantha</name>
    <dbReference type="NCBI Taxonomy" id="152367"/>
    <lineage>
        <taxon>Eukaryota</taxon>
        <taxon>Viridiplantae</taxon>
        <taxon>Streptophyta</taxon>
        <taxon>Embryophyta</taxon>
        <taxon>Tracheophyta</taxon>
        <taxon>Spermatophyta</taxon>
        <taxon>Magnoliopsida</taxon>
        <taxon>Ranunculales</taxon>
        <taxon>Menispermaceae</taxon>
        <taxon>Menispermoideae</taxon>
        <taxon>Cissampelideae</taxon>
        <taxon>Stephania</taxon>
    </lineage>
</organism>
<gene>
    <name evidence="18" type="ORF">Scep_018488</name>
</gene>
<keyword evidence="9" id="KW-0833">Ubl conjugation pathway</keyword>
<dbReference type="PROSITE" id="PS50089">
    <property type="entry name" value="ZF_RING_2"/>
    <property type="match status" value="1"/>
</dbReference>
<dbReference type="InterPro" id="IPR013083">
    <property type="entry name" value="Znf_RING/FYVE/PHD"/>
</dbReference>
<evidence type="ECO:0000256" key="16">
    <source>
        <dbReference type="SAM" id="Phobius"/>
    </source>
</evidence>
<dbReference type="AlphaFoldDB" id="A0AAP0I952"/>
<feature type="region of interest" description="Disordered" evidence="15">
    <location>
        <begin position="171"/>
        <end position="263"/>
    </location>
</feature>
<feature type="transmembrane region" description="Helical" evidence="16">
    <location>
        <begin position="46"/>
        <end position="67"/>
    </location>
</feature>
<feature type="region of interest" description="Disordered" evidence="15">
    <location>
        <begin position="366"/>
        <end position="407"/>
    </location>
</feature>
<comment type="subcellular location">
    <subcellularLocation>
        <location evidence="2">Membrane</location>
        <topology evidence="2">Single-pass membrane protein</topology>
    </subcellularLocation>
</comment>
<evidence type="ECO:0000256" key="11">
    <source>
        <dbReference type="ARBA" id="ARBA00022989"/>
    </source>
</evidence>
<evidence type="ECO:0000256" key="10">
    <source>
        <dbReference type="ARBA" id="ARBA00022833"/>
    </source>
</evidence>
<feature type="compositionally biased region" description="Basic and acidic residues" evidence="15">
    <location>
        <begin position="179"/>
        <end position="203"/>
    </location>
</feature>
<comment type="similarity">
    <text evidence="13">Belongs to the RING-type zinc finger family. ATL subfamily.</text>
</comment>
<evidence type="ECO:0000256" key="15">
    <source>
        <dbReference type="SAM" id="MobiDB-lite"/>
    </source>
</evidence>
<protein>
    <recommendedName>
        <fullName evidence="4">RING-type E3 ubiquitin transferase</fullName>
        <ecNumber evidence="4">2.3.2.27</ecNumber>
    </recommendedName>
</protein>
<dbReference type="GO" id="GO:0008270">
    <property type="term" value="F:zinc ion binding"/>
    <property type="evidence" value="ECO:0007669"/>
    <property type="project" value="UniProtKB-KW"/>
</dbReference>
<keyword evidence="8 14" id="KW-0863">Zinc-finger</keyword>
<accession>A0AAP0I952</accession>
<dbReference type="EMBL" id="JBBNAG010000008">
    <property type="protein sequence ID" value="KAK9110969.1"/>
    <property type="molecule type" value="Genomic_DNA"/>
</dbReference>
<dbReference type="GO" id="GO:0016020">
    <property type="term" value="C:membrane"/>
    <property type="evidence" value="ECO:0007669"/>
    <property type="project" value="UniProtKB-SubCell"/>
</dbReference>
<evidence type="ECO:0000256" key="13">
    <source>
        <dbReference type="ARBA" id="ARBA00024209"/>
    </source>
</evidence>
<dbReference type="GO" id="GO:0061630">
    <property type="term" value="F:ubiquitin protein ligase activity"/>
    <property type="evidence" value="ECO:0007669"/>
    <property type="project" value="UniProtKB-EC"/>
</dbReference>
<evidence type="ECO:0000256" key="14">
    <source>
        <dbReference type="PROSITE-ProRule" id="PRU00175"/>
    </source>
</evidence>
<keyword evidence="6 16" id="KW-0812">Transmembrane</keyword>
<dbReference type="InterPro" id="IPR001841">
    <property type="entry name" value="Znf_RING"/>
</dbReference>
<dbReference type="FunFam" id="3.30.40.10:FF:000187">
    <property type="entry name" value="E3 ubiquitin-protein ligase ATL6"/>
    <property type="match status" value="1"/>
</dbReference>
<evidence type="ECO:0000256" key="3">
    <source>
        <dbReference type="ARBA" id="ARBA00004906"/>
    </source>
</evidence>
<keyword evidence="11 16" id="KW-1133">Transmembrane helix</keyword>
<dbReference type="PANTHER" id="PTHR14155">
    <property type="entry name" value="RING FINGER DOMAIN-CONTAINING"/>
    <property type="match status" value="1"/>
</dbReference>
<dbReference type="PANTHER" id="PTHR14155:SF263">
    <property type="entry name" value="E3 UBIQUITIN-PROTEIN LIGASE ATL6"/>
    <property type="match status" value="1"/>
</dbReference>
<evidence type="ECO:0000259" key="17">
    <source>
        <dbReference type="PROSITE" id="PS50089"/>
    </source>
</evidence>
<reference evidence="18 19" key="1">
    <citation type="submission" date="2024-01" db="EMBL/GenBank/DDBJ databases">
        <title>Genome assemblies of Stephania.</title>
        <authorList>
            <person name="Yang L."/>
        </authorList>
    </citation>
    <scope>NUCLEOTIDE SEQUENCE [LARGE SCALE GENOMIC DNA]</scope>
    <source>
        <strain evidence="18">JXDWG</strain>
        <tissue evidence="18">Leaf</tissue>
    </source>
</reference>
<dbReference type="Pfam" id="PF13639">
    <property type="entry name" value="zf-RING_2"/>
    <property type="match status" value="1"/>
</dbReference>
<feature type="domain" description="RING-type" evidence="17">
    <location>
        <begin position="124"/>
        <end position="166"/>
    </location>
</feature>
<dbReference type="InterPro" id="IPR053238">
    <property type="entry name" value="RING-H2_zinc_finger"/>
</dbReference>
<dbReference type="CDD" id="cd16461">
    <property type="entry name" value="RING-H2_EL5-like"/>
    <property type="match status" value="1"/>
</dbReference>
<keyword evidence="7" id="KW-0479">Metal-binding</keyword>
<dbReference type="Proteomes" id="UP001419268">
    <property type="component" value="Unassembled WGS sequence"/>
</dbReference>